<keyword evidence="2" id="KW-1185">Reference proteome</keyword>
<dbReference type="Proteomes" id="UP001057452">
    <property type="component" value="Chromosome 5"/>
</dbReference>
<name>A0ACB9XMV6_CHAAC</name>
<protein>
    <submittedName>
        <fullName evidence="1">Uncharacterized protein</fullName>
    </submittedName>
</protein>
<feature type="non-terminal residue" evidence="1">
    <location>
        <position position="124"/>
    </location>
</feature>
<gene>
    <name evidence="1" type="ORF">KUCAC02_031315</name>
</gene>
<sequence length="124" mass="13923">IRPFAKYTKISQIPDERKDKASQPVLVPSVPLLIGGVKCDPARRMPQWKRRFTEKVLQYYPSIGGKTQGFESLVQPKPNDNHRDRGVICVTPVASREALAVFGIFAIRCGGTVSSADMRFYKDQ</sequence>
<accession>A0ACB9XMV6</accession>
<organism evidence="1 2">
    <name type="scientific">Chaenocephalus aceratus</name>
    <name type="common">Blackfin icefish</name>
    <name type="synonym">Chaenichthys aceratus</name>
    <dbReference type="NCBI Taxonomy" id="36190"/>
    <lineage>
        <taxon>Eukaryota</taxon>
        <taxon>Metazoa</taxon>
        <taxon>Chordata</taxon>
        <taxon>Craniata</taxon>
        <taxon>Vertebrata</taxon>
        <taxon>Euteleostomi</taxon>
        <taxon>Actinopterygii</taxon>
        <taxon>Neopterygii</taxon>
        <taxon>Teleostei</taxon>
        <taxon>Neoteleostei</taxon>
        <taxon>Acanthomorphata</taxon>
        <taxon>Eupercaria</taxon>
        <taxon>Perciformes</taxon>
        <taxon>Notothenioidei</taxon>
        <taxon>Channichthyidae</taxon>
        <taxon>Chaenocephalus</taxon>
    </lineage>
</organism>
<reference evidence="1" key="1">
    <citation type="submission" date="2022-05" db="EMBL/GenBank/DDBJ databases">
        <title>Chromosome-level genome of Chaenocephalus aceratus.</title>
        <authorList>
            <person name="Park H."/>
        </authorList>
    </citation>
    <scope>NUCLEOTIDE SEQUENCE</scope>
    <source>
        <strain evidence="1">KU_202001</strain>
    </source>
</reference>
<comment type="caution">
    <text evidence="1">The sequence shown here is derived from an EMBL/GenBank/DDBJ whole genome shotgun (WGS) entry which is preliminary data.</text>
</comment>
<evidence type="ECO:0000313" key="2">
    <source>
        <dbReference type="Proteomes" id="UP001057452"/>
    </source>
</evidence>
<evidence type="ECO:0000313" key="1">
    <source>
        <dbReference type="EMBL" id="KAI4827958.1"/>
    </source>
</evidence>
<dbReference type="EMBL" id="CM043789">
    <property type="protein sequence ID" value="KAI4827958.1"/>
    <property type="molecule type" value="Genomic_DNA"/>
</dbReference>
<feature type="non-terminal residue" evidence="1">
    <location>
        <position position="1"/>
    </location>
</feature>
<proteinExistence type="predicted"/>